<comment type="similarity">
    <text evidence="1">Belongs to the PPR family. PCMP-H subfamily.</text>
</comment>
<proteinExistence type="inferred from homology"/>
<feature type="domain" description="DYW" evidence="2">
    <location>
        <begin position="69"/>
        <end position="117"/>
    </location>
</feature>
<evidence type="ECO:0000313" key="3">
    <source>
        <dbReference type="EMBL" id="KHN14069.1"/>
    </source>
</evidence>
<reference evidence="3" key="1">
    <citation type="submission" date="2014-07" db="EMBL/GenBank/DDBJ databases">
        <title>Identification of a novel salt tolerance gene in wild soybean by whole-genome sequencing.</title>
        <authorList>
            <person name="Lam H.-M."/>
            <person name="Qi X."/>
            <person name="Li M.-W."/>
            <person name="Liu X."/>
            <person name="Xie M."/>
            <person name="Ni M."/>
            <person name="Xu X."/>
        </authorList>
    </citation>
    <scope>NUCLEOTIDE SEQUENCE [LARGE SCALE GENOMIC DNA]</scope>
    <source>
        <tissue evidence="3">Root</tissue>
    </source>
</reference>
<gene>
    <name evidence="3" type="ORF">glysoja_049185</name>
</gene>
<organism evidence="3">
    <name type="scientific">Glycine soja</name>
    <name type="common">Wild soybean</name>
    <dbReference type="NCBI Taxonomy" id="3848"/>
    <lineage>
        <taxon>Eukaryota</taxon>
        <taxon>Viridiplantae</taxon>
        <taxon>Streptophyta</taxon>
        <taxon>Embryophyta</taxon>
        <taxon>Tracheophyta</taxon>
        <taxon>Spermatophyta</taxon>
        <taxon>Magnoliopsida</taxon>
        <taxon>eudicotyledons</taxon>
        <taxon>Gunneridae</taxon>
        <taxon>Pentapetalae</taxon>
        <taxon>rosids</taxon>
        <taxon>fabids</taxon>
        <taxon>Fabales</taxon>
        <taxon>Fabaceae</taxon>
        <taxon>Papilionoideae</taxon>
        <taxon>50 kb inversion clade</taxon>
        <taxon>NPAAA clade</taxon>
        <taxon>indigoferoid/millettioid clade</taxon>
        <taxon>Phaseoleae</taxon>
        <taxon>Glycine</taxon>
        <taxon>Glycine subgen. Soja</taxon>
    </lineage>
</organism>
<dbReference type="GO" id="GO:0008270">
    <property type="term" value="F:zinc ion binding"/>
    <property type="evidence" value="ECO:0007669"/>
    <property type="project" value="InterPro"/>
</dbReference>
<protein>
    <submittedName>
        <fullName evidence="3">Pentatricopeptide repeat-containing protein</fullName>
    </submittedName>
</protein>
<dbReference type="EMBL" id="KN661882">
    <property type="protein sequence ID" value="KHN14069.1"/>
    <property type="molecule type" value="Genomic_DNA"/>
</dbReference>
<accession>A0A0B2Q231</accession>
<dbReference type="AlphaFoldDB" id="A0A0B2Q231"/>
<sequence>MHYESRKWDDVVKIRRLVKSKGITKEPGCSWIKMNYRVHTFISEDRGHPREAEIYSKIDEIVRRTKEVGYVPDMNFLLHDMDREGKEVGLAYHSKKSDVALGLLASQTGAPIRMLKNEFVEIVLL</sequence>
<name>A0A0B2Q231_GLYSO</name>
<dbReference type="InterPro" id="IPR032867">
    <property type="entry name" value="DYW_dom"/>
</dbReference>
<dbReference type="Pfam" id="PF20431">
    <property type="entry name" value="E_motif"/>
    <property type="match status" value="1"/>
</dbReference>
<dbReference type="Pfam" id="PF14432">
    <property type="entry name" value="DYW_deaminase"/>
    <property type="match status" value="1"/>
</dbReference>
<dbReference type="Proteomes" id="UP000053555">
    <property type="component" value="Unassembled WGS sequence"/>
</dbReference>
<dbReference type="InterPro" id="IPR046848">
    <property type="entry name" value="E_motif"/>
</dbReference>
<evidence type="ECO:0000256" key="1">
    <source>
        <dbReference type="ARBA" id="ARBA00006643"/>
    </source>
</evidence>
<evidence type="ECO:0000259" key="2">
    <source>
        <dbReference type="Pfam" id="PF14432"/>
    </source>
</evidence>